<evidence type="ECO:0000313" key="3">
    <source>
        <dbReference type="Proteomes" id="UP000061512"/>
    </source>
</evidence>
<reference evidence="2 3" key="1">
    <citation type="submission" date="2015-11" db="EMBL/GenBank/DDBJ databases">
        <title>Expanding the genomic diversity of Burkholderia species for the development of highly accurate diagnostics.</title>
        <authorList>
            <person name="Sahl J."/>
            <person name="Keim P."/>
            <person name="Wagner D."/>
        </authorList>
    </citation>
    <scope>NUCLEOTIDE SEQUENCE [LARGE SCALE GENOMIC DNA]</scope>
    <source>
        <strain evidence="2 3">MSMB574WGS</strain>
    </source>
</reference>
<dbReference type="SUPFAM" id="SSF143120">
    <property type="entry name" value="YefM-like"/>
    <property type="match status" value="1"/>
</dbReference>
<dbReference type="EMBL" id="LPJX01000001">
    <property type="protein sequence ID" value="KWF72255.1"/>
    <property type="molecule type" value="Genomic_DNA"/>
</dbReference>
<name>A0A132F7Q1_9BURK</name>
<sequence length="563" mass="60239">MIRTVLERFVEHSPMAIMTRLVMQGAIHDEWLDAAAEFDDEPDGEQIREALFARVVDALVALASAARPAHGAPATPAAISPAFAAAVTALHDRMSRLRAGWGRLLVKDSVDLLLPLTAPRDAHGPAAGWRLRVPGGGHLPAGLACTPGPAGCPPGAGTSAGGALPVYDPDLGMIVDLVPDERGRVNERAFAAALLEVVQPGELWILDGRFDTAAILSGWPRRGGALILREHGCAPVWQALDLPRECGTFDGGRVYEQAVAMPGDGDAAGTFRRIEWRPDDAASPTCVLTNAPAAQFDAPRVLRLASRRWRDARLLPVEAVLDDGLLANVPARAAPLARAIAAVAYNVYGVMAHAVRAALDLDARDLDRLPLHIATGVRAAYAGMMIALPPAWWRRYDRLPATALGETVRLLAGHVDPRSERRRRRESRLTVKAQAMLRAATVEGLLHDEGDDAASNVFSLRTIAMATRDFSSNPSKALRHANEALVMVTKYNRPIALLVSIEDWNRLLGEVRETSVRRLSLDYAEAVHGGSARTDGAYVVPGAAPCPPAAVLGESPLSGRRIA</sequence>
<protein>
    <submittedName>
        <fullName evidence="2">Prevent-host-death protein</fullName>
    </submittedName>
</protein>
<evidence type="ECO:0000313" key="2">
    <source>
        <dbReference type="EMBL" id="KWF72255.1"/>
    </source>
</evidence>
<comment type="similarity">
    <text evidence="1">Belongs to the phD/YefM antitoxin family.</text>
</comment>
<dbReference type="Proteomes" id="UP000061512">
    <property type="component" value="Unassembled WGS sequence"/>
</dbReference>
<dbReference type="AlphaFoldDB" id="A0A132F7Q1"/>
<gene>
    <name evidence="2" type="ORF">WT57_06505</name>
</gene>
<dbReference type="InterPro" id="IPR036165">
    <property type="entry name" value="YefM-like_sf"/>
</dbReference>
<proteinExistence type="inferred from homology"/>
<dbReference type="SUPFAM" id="SSF53098">
    <property type="entry name" value="Ribonuclease H-like"/>
    <property type="match status" value="1"/>
</dbReference>
<organism evidence="2 3">
    <name type="scientific">Burkholderia pseudomultivorans</name>
    <dbReference type="NCBI Taxonomy" id="1207504"/>
    <lineage>
        <taxon>Bacteria</taxon>
        <taxon>Pseudomonadati</taxon>
        <taxon>Pseudomonadota</taxon>
        <taxon>Betaproteobacteria</taxon>
        <taxon>Burkholderiales</taxon>
        <taxon>Burkholderiaceae</taxon>
        <taxon>Burkholderia</taxon>
        <taxon>Burkholderia cepacia complex</taxon>
    </lineage>
</organism>
<comment type="caution">
    <text evidence="2">The sequence shown here is derived from an EMBL/GenBank/DDBJ whole genome shotgun (WGS) entry which is preliminary data.</text>
</comment>
<evidence type="ECO:0000256" key="1">
    <source>
        <dbReference type="ARBA" id="ARBA00009981"/>
    </source>
</evidence>
<accession>A0A132F7Q1</accession>
<dbReference type="InterPro" id="IPR012337">
    <property type="entry name" value="RNaseH-like_sf"/>
</dbReference>